<dbReference type="InterPro" id="IPR033694">
    <property type="entry name" value="PGPEP1_Cys_AS"/>
</dbReference>
<dbReference type="Pfam" id="PF01470">
    <property type="entry name" value="Peptidase_C15"/>
    <property type="match status" value="1"/>
</dbReference>
<dbReference type="GO" id="GO:0006508">
    <property type="term" value="P:proteolysis"/>
    <property type="evidence" value="ECO:0007669"/>
    <property type="project" value="UniProtKB-KW"/>
</dbReference>
<protein>
    <recommendedName>
        <fullName evidence="9">Pyrrolidone-carboxylate peptidase</fullName>
        <ecNumber evidence="9">3.4.19.3</ecNumber>
    </recommendedName>
    <alternativeName>
        <fullName evidence="9">5-oxoprolyl-peptidase</fullName>
    </alternativeName>
    <alternativeName>
        <fullName evidence="9">Pyroglutamyl-peptidase I</fullName>
        <shortName evidence="9">PGP-I</shortName>
        <shortName evidence="9">Pyrase</shortName>
    </alternativeName>
</protein>
<keyword evidence="6 9" id="KW-0645">Protease</keyword>
<evidence type="ECO:0000256" key="8">
    <source>
        <dbReference type="ARBA" id="ARBA00022807"/>
    </source>
</evidence>
<keyword evidence="8 9" id="KW-0788">Thiol protease</keyword>
<dbReference type="GO" id="GO:0016920">
    <property type="term" value="F:pyroglutamyl-peptidase activity"/>
    <property type="evidence" value="ECO:0007669"/>
    <property type="project" value="UniProtKB-UniRule"/>
</dbReference>
<dbReference type="InterPro" id="IPR016125">
    <property type="entry name" value="Peptidase_C15-like"/>
</dbReference>
<dbReference type="NCBIfam" id="NF009676">
    <property type="entry name" value="PRK13197.1"/>
    <property type="match status" value="1"/>
</dbReference>
<dbReference type="InterPro" id="IPR000816">
    <property type="entry name" value="Peptidase_C15"/>
</dbReference>
<dbReference type="RefSeq" id="WP_004946165.1">
    <property type="nucleotide sequence ID" value="NZ_JALKTJ010000001.1"/>
</dbReference>
<evidence type="ECO:0000256" key="2">
    <source>
        <dbReference type="ARBA" id="ARBA00002280"/>
    </source>
</evidence>
<comment type="subcellular location">
    <subcellularLocation>
        <location evidence="3 9">Cytoplasm</location>
    </subcellularLocation>
</comment>
<feature type="active site" evidence="9 11">
    <location>
        <position position="143"/>
    </location>
</feature>
<dbReference type="Proteomes" id="UP000248196">
    <property type="component" value="Unassembled WGS sequence"/>
</dbReference>
<dbReference type="FunFam" id="3.40.630.20:FF:000001">
    <property type="entry name" value="Pyrrolidone-carboxylate peptidase"/>
    <property type="match status" value="1"/>
</dbReference>
<dbReference type="NCBIfam" id="TIGR00504">
    <property type="entry name" value="pyro_pdase"/>
    <property type="match status" value="1"/>
</dbReference>
<feature type="active site" evidence="9">
    <location>
        <position position="167"/>
    </location>
</feature>
<dbReference type="PANTHER" id="PTHR23402:SF1">
    <property type="entry name" value="PYROGLUTAMYL-PEPTIDASE I"/>
    <property type="match status" value="1"/>
</dbReference>
<evidence type="ECO:0000256" key="9">
    <source>
        <dbReference type="HAMAP-Rule" id="MF_00417"/>
    </source>
</evidence>
<dbReference type="CDD" id="cd00501">
    <property type="entry name" value="Peptidase_C15"/>
    <property type="match status" value="1"/>
</dbReference>
<evidence type="ECO:0000256" key="11">
    <source>
        <dbReference type="PROSITE-ProRule" id="PRU10077"/>
    </source>
</evidence>
<feature type="active site" evidence="9 10">
    <location>
        <position position="80"/>
    </location>
</feature>
<dbReference type="EMBL" id="PESE01000001">
    <property type="protein sequence ID" value="PYD40586.1"/>
    <property type="molecule type" value="Genomic_DNA"/>
</dbReference>
<dbReference type="InterPro" id="IPR036440">
    <property type="entry name" value="Peptidase_C15-like_sf"/>
</dbReference>
<accession>A0A318PA85</accession>
<dbReference type="PIRSF" id="PIRSF015592">
    <property type="entry name" value="Prld-crbxl_pptds"/>
    <property type="match status" value="1"/>
</dbReference>
<dbReference type="Gene3D" id="3.40.630.20">
    <property type="entry name" value="Peptidase C15, pyroglutamyl peptidase I-like"/>
    <property type="match status" value="1"/>
</dbReference>
<gene>
    <name evidence="9 12" type="primary">pcp</name>
    <name evidence="12" type="ORF">CT690_04670</name>
</gene>
<evidence type="ECO:0000256" key="4">
    <source>
        <dbReference type="ARBA" id="ARBA00006641"/>
    </source>
</evidence>
<evidence type="ECO:0000256" key="1">
    <source>
        <dbReference type="ARBA" id="ARBA00001770"/>
    </source>
</evidence>
<dbReference type="InterPro" id="IPR033693">
    <property type="entry name" value="PGPEP1_Glu_AS"/>
</dbReference>
<evidence type="ECO:0000256" key="6">
    <source>
        <dbReference type="ARBA" id="ARBA00022670"/>
    </source>
</evidence>
<evidence type="ECO:0000256" key="3">
    <source>
        <dbReference type="ARBA" id="ARBA00004496"/>
    </source>
</evidence>
<comment type="caution">
    <text evidence="12">The sequence shown here is derived from an EMBL/GenBank/DDBJ whole genome shotgun (WGS) entry which is preliminary data.</text>
</comment>
<dbReference type="AlphaFoldDB" id="A0A318PA85"/>
<name>A0A318PA85_SERPL</name>
<reference evidence="12 13" key="1">
    <citation type="submission" date="2017-11" db="EMBL/GenBank/DDBJ databases">
        <title>Genome sequence of the oocydin A producing rhizobacterium Serratia plymuthica 4Rx5.</title>
        <authorList>
            <person name="Matilla M.A."/>
            <person name="Udaondo Z."/>
            <person name="Salmond G.P.C."/>
        </authorList>
    </citation>
    <scope>NUCLEOTIDE SEQUENCE [LARGE SCALE GENOMIC DNA]</scope>
    <source>
        <strain evidence="12 13">4Rx5</strain>
    </source>
</reference>
<comment type="catalytic activity">
    <reaction evidence="1 9 10">
        <text>Release of an N-terminal pyroglutamyl group from a polypeptide, the second amino acid generally not being Pro.</text>
        <dbReference type="EC" id="3.4.19.3"/>
    </reaction>
</comment>
<evidence type="ECO:0000256" key="5">
    <source>
        <dbReference type="ARBA" id="ARBA00022490"/>
    </source>
</evidence>
<dbReference type="OrthoDB" id="9779738at2"/>
<proteinExistence type="inferred from homology"/>
<evidence type="ECO:0000313" key="13">
    <source>
        <dbReference type="Proteomes" id="UP000248196"/>
    </source>
</evidence>
<dbReference type="GO" id="GO:0005829">
    <property type="term" value="C:cytosol"/>
    <property type="evidence" value="ECO:0007669"/>
    <property type="project" value="InterPro"/>
</dbReference>
<comment type="similarity">
    <text evidence="4 9">Belongs to the peptidase C15 family.</text>
</comment>
<evidence type="ECO:0000256" key="7">
    <source>
        <dbReference type="ARBA" id="ARBA00022801"/>
    </source>
</evidence>
<dbReference type="InterPro" id="IPR029762">
    <property type="entry name" value="PGP-I_bact-type"/>
</dbReference>
<dbReference type="PROSITE" id="PS01334">
    <property type="entry name" value="PYRASE_CYS"/>
    <property type="match status" value="1"/>
</dbReference>
<evidence type="ECO:0000313" key="12">
    <source>
        <dbReference type="EMBL" id="PYD40586.1"/>
    </source>
</evidence>
<dbReference type="PANTHER" id="PTHR23402">
    <property type="entry name" value="PROTEASE FAMILY C15 PYROGLUTAMYL-PEPTIDASE I-RELATED"/>
    <property type="match status" value="1"/>
</dbReference>
<comment type="subunit">
    <text evidence="9">Homotetramer.</text>
</comment>
<dbReference type="EC" id="3.4.19.3" evidence="9"/>
<comment type="function">
    <text evidence="2 9">Removes 5-oxoproline from various penultimate amino acid residues except L-proline.</text>
</comment>
<dbReference type="PRINTS" id="PR00706">
    <property type="entry name" value="PYROGLUPTASE"/>
</dbReference>
<sequence>MERVLVTGIEPFDGDDVNPSWQVAQALAGEHIAGAEIVVRELACVLGLSNQQLIAAIEELHPVAVICLGLAGGRGEISVERVAVNLIDARIPDNAGKQPIDVPVVEGGPVGYFSTLPVKAIVQNLRQQGIPAAVSHTAGTYNCNQLFYGLSHHIASHHLAIKGGFIHIPYSHELAVNHPGKPSMALATMIDAVRSIVHTTLTVDEDLTIAGGALH</sequence>
<keyword evidence="5 9" id="KW-0963">Cytoplasm</keyword>
<dbReference type="HAMAP" id="MF_00417">
    <property type="entry name" value="Pyrrolid_peptidase"/>
    <property type="match status" value="1"/>
</dbReference>
<evidence type="ECO:0000256" key="10">
    <source>
        <dbReference type="PROSITE-ProRule" id="PRU10076"/>
    </source>
</evidence>
<organism evidence="12 13">
    <name type="scientific">Serratia plymuthica</name>
    <dbReference type="NCBI Taxonomy" id="82996"/>
    <lineage>
        <taxon>Bacteria</taxon>
        <taxon>Pseudomonadati</taxon>
        <taxon>Pseudomonadota</taxon>
        <taxon>Gammaproteobacteria</taxon>
        <taxon>Enterobacterales</taxon>
        <taxon>Yersiniaceae</taxon>
        <taxon>Serratia</taxon>
    </lineage>
</organism>
<dbReference type="PROSITE" id="PS01333">
    <property type="entry name" value="PYRASE_GLU"/>
    <property type="match status" value="1"/>
</dbReference>
<dbReference type="SUPFAM" id="SSF53182">
    <property type="entry name" value="Pyrrolidone carboxyl peptidase (pyroglutamate aminopeptidase)"/>
    <property type="match status" value="1"/>
</dbReference>
<keyword evidence="7 9" id="KW-0378">Hydrolase</keyword>